<reference evidence="2 3" key="1">
    <citation type="submission" date="2018-10" db="EMBL/GenBank/DDBJ databases">
        <title>Genomic Encyclopedia of Type Strains, Phase IV (KMG-IV): sequencing the most valuable type-strain genomes for metagenomic binning, comparative biology and taxonomic classification.</title>
        <authorList>
            <person name="Goeker M."/>
        </authorList>
    </citation>
    <scope>NUCLEOTIDE SEQUENCE [LARGE SCALE GENOMIC DNA]</scope>
    <source>
        <strain evidence="2 3">DSM 22008</strain>
    </source>
</reference>
<feature type="domain" description="Cupin type-2" evidence="1">
    <location>
        <begin position="37"/>
        <end position="94"/>
    </location>
</feature>
<evidence type="ECO:0000313" key="2">
    <source>
        <dbReference type="EMBL" id="RKQ71889.1"/>
    </source>
</evidence>
<dbReference type="InterPro" id="IPR052535">
    <property type="entry name" value="Bacilysin_H2HPP_isomerase"/>
</dbReference>
<keyword evidence="3" id="KW-1185">Reference proteome</keyword>
<dbReference type="GO" id="GO:0051213">
    <property type="term" value="F:dioxygenase activity"/>
    <property type="evidence" value="ECO:0007669"/>
    <property type="project" value="UniProtKB-KW"/>
</dbReference>
<comment type="caution">
    <text evidence="2">The sequence shown here is derived from an EMBL/GenBank/DDBJ whole genome shotgun (WGS) entry which is preliminary data.</text>
</comment>
<organism evidence="2 3">
    <name type="scientific">Litorimonas taeanensis</name>
    <dbReference type="NCBI Taxonomy" id="568099"/>
    <lineage>
        <taxon>Bacteria</taxon>
        <taxon>Pseudomonadati</taxon>
        <taxon>Pseudomonadota</taxon>
        <taxon>Alphaproteobacteria</taxon>
        <taxon>Maricaulales</taxon>
        <taxon>Robiginitomaculaceae</taxon>
    </lineage>
</organism>
<name>A0A420WLN7_9PROT</name>
<dbReference type="PIRSF" id="PIRSF029883">
    <property type="entry name" value="KdgF"/>
    <property type="match status" value="1"/>
</dbReference>
<dbReference type="InterPro" id="IPR013096">
    <property type="entry name" value="Cupin_2"/>
</dbReference>
<evidence type="ECO:0000313" key="3">
    <source>
        <dbReference type="Proteomes" id="UP000282211"/>
    </source>
</evidence>
<dbReference type="InParanoid" id="A0A420WLN7"/>
<dbReference type="Gene3D" id="2.60.120.10">
    <property type="entry name" value="Jelly Rolls"/>
    <property type="match status" value="1"/>
</dbReference>
<dbReference type="PANTHER" id="PTHR40112:SF1">
    <property type="entry name" value="H2HPP ISOMERASE"/>
    <property type="match status" value="1"/>
</dbReference>
<dbReference type="OrthoDB" id="9811153at2"/>
<dbReference type="EMBL" id="RBII01000001">
    <property type="protein sequence ID" value="RKQ71889.1"/>
    <property type="molecule type" value="Genomic_DNA"/>
</dbReference>
<dbReference type="Proteomes" id="UP000282211">
    <property type="component" value="Unassembled WGS sequence"/>
</dbReference>
<protein>
    <submittedName>
        <fullName evidence="2">Quercetin dioxygenase-like cupin family protein</fullName>
    </submittedName>
</protein>
<evidence type="ECO:0000259" key="1">
    <source>
        <dbReference type="Pfam" id="PF07883"/>
    </source>
</evidence>
<dbReference type="RefSeq" id="WP_121099619.1">
    <property type="nucleotide sequence ID" value="NZ_RBII01000001.1"/>
</dbReference>
<dbReference type="Pfam" id="PF07883">
    <property type="entry name" value="Cupin_2"/>
    <property type="match status" value="1"/>
</dbReference>
<proteinExistence type="predicted"/>
<sequence length="122" mass="13613">MQSHAFLFGDKVPVEDVDPGIKRQILGHNDDIMLVKATFETGAEGYQHSHVHSQVAYVESGVFDVTIDGVTKRQKAGDCFFVEPHAMHGAVCIEAGVLLDMFSPIREDFFENYKKGKFHDEG</sequence>
<keyword evidence="2" id="KW-0560">Oxidoreductase</keyword>
<dbReference type="CDD" id="cd02238">
    <property type="entry name" value="cupin_KdgF"/>
    <property type="match status" value="1"/>
</dbReference>
<dbReference type="PANTHER" id="PTHR40112">
    <property type="entry name" value="H2HPP ISOMERASE"/>
    <property type="match status" value="1"/>
</dbReference>
<dbReference type="InterPro" id="IPR014710">
    <property type="entry name" value="RmlC-like_jellyroll"/>
</dbReference>
<dbReference type="InterPro" id="IPR025499">
    <property type="entry name" value="KdgF"/>
</dbReference>
<dbReference type="InterPro" id="IPR011051">
    <property type="entry name" value="RmlC_Cupin_sf"/>
</dbReference>
<accession>A0A420WLN7</accession>
<gene>
    <name evidence="2" type="ORF">DES40_1221</name>
</gene>
<keyword evidence="2" id="KW-0223">Dioxygenase</keyword>
<dbReference type="AlphaFoldDB" id="A0A420WLN7"/>
<dbReference type="SUPFAM" id="SSF51182">
    <property type="entry name" value="RmlC-like cupins"/>
    <property type="match status" value="1"/>
</dbReference>